<name>A0ABQ4SCA4_9HYPH</name>
<gene>
    <name evidence="3" type="ORF">GMJLKIPL_1370</name>
</gene>
<accession>A0ABQ4SCA4</accession>
<sequence>MEGWNQLVGVMGAWQVGPLANPPEAFWVVLIGLLIGAVETVSRYKGDPARALFSAPAALYIAVNVIACLGMLVCLRMMRPDWLFTDLKDDPDLQKLSLILASGFGAMTLFRSSLFRIKTADGELGFGPSFLLDTLLFASDRAIDRGVAPPRGNAVQAIMKDVAFERAQIALPVYCFALMQNVPSQEQRDVGVQVKELAAFGLPPEISAFNLGLILINVVGTGVLKQAVKDLGPYISYDPLAGDRRFTAIATLMNGFDVRQAQQLAEACFSLGRPVSLNGLGDLRIRIAQLGQEEIDSRLKALILGRWLVDLVGHSTVALAIESLKQGPGAPPPPPGQPPAAGNAQDSPRA</sequence>
<evidence type="ECO:0000313" key="4">
    <source>
        <dbReference type="Proteomes" id="UP001055153"/>
    </source>
</evidence>
<feature type="compositionally biased region" description="Pro residues" evidence="1">
    <location>
        <begin position="329"/>
        <end position="338"/>
    </location>
</feature>
<protein>
    <submittedName>
        <fullName evidence="3">Uncharacterized protein</fullName>
    </submittedName>
</protein>
<proteinExistence type="predicted"/>
<evidence type="ECO:0000313" key="3">
    <source>
        <dbReference type="EMBL" id="GJD99453.1"/>
    </source>
</evidence>
<feature type="region of interest" description="Disordered" evidence="1">
    <location>
        <begin position="324"/>
        <end position="350"/>
    </location>
</feature>
<keyword evidence="2" id="KW-0472">Membrane</keyword>
<feature type="transmembrane region" description="Helical" evidence="2">
    <location>
        <begin position="51"/>
        <end position="73"/>
    </location>
</feature>
<feature type="transmembrane region" description="Helical" evidence="2">
    <location>
        <begin position="25"/>
        <end position="44"/>
    </location>
</feature>
<keyword evidence="2" id="KW-1133">Transmembrane helix</keyword>
<evidence type="ECO:0000256" key="1">
    <source>
        <dbReference type="SAM" id="MobiDB-lite"/>
    </source>
</evidence>
<reference evidence="3" key="1">
    <citation type="journal article" date="2021" name="Front. Microbiol.">
        <title>Comprehensive Comparative Genomics and Phenotyping of Methylobacterium Species.</title>
        <authorList>
            <person name="Alessa O."/>
            <person name="Ogura Y."/>
            <person name="Fujitani Y."/>
            <person name="Takami H."/>
            <person name="Hayashi T."/>
            <person name="Sahin N."/>
            <person name="Tani A."/>
        </authorList>
    </citation>
    <scope>NUCLEOTIDE SEQUENCE</scope>
    <source>
        <strain evidence="3">DSM 17168</strain>
    </source>
</reference>
<reference evidence="3" key="2">
    <citation type="submission" date="2021-08" db="EMBL/GenBank/DDBJ databases">
        <authorList>
            <person name="Tani A."/>
            <person name="Ola A."/>
            <person name="Ogura Y."/>
            <person name="Katsura K."/>
            <person name="Hayashi T."/>
        </authorList>
    </citation>
    <scope>NUCLEOTIDE SEQUENCE</scope>
    <source>
        <strain evidence="3">DSM 17168</strain>
    </source>
</reference>
<feature type="compositionally biased region" description="Low complexity" evidence="1">
    <location>
        <begin position="339"/>
        <end position="350"/>
    </location>
</feature>
<organism evidence="3 4">
    <name type="scientific">Methylobacterium isbiliense</name>
    <dbReference type="NCBI Taxonomy" id="315478"/>
    <lineage>
        <taxon>Bacteria</taxon>
        <taxon>Pseudomonadati</taxon>
        <taxon>Pseudomonadota</taxon>
        <taxon>Alphaproteobacteria</taxon>
        <taxon>Hyphomicrobiales</taxon>
        <taxon>Methylobacteriaceae</taxon>
        <taxon>Methylobacterium</taxon>
    </lineage>
</organism>
<keyword evidence="2" id="KW-0812">Transmembrane</keyword>
<evidence type="ECO:0000256" key="2">
    <source>
        <dbReference type="SAM" id="Phobius"/>
    </source>
</evidence>
<comment type="caution">
    <text evidence="3">The sequence shown here is derived from an EMBL/GenBank/DDBJ whole genome shotgun (WGS) entry which is preliminary data.</text>
</comment>
<dbReference type="EMBL" id="BPQQ01000016">
    <property type="protein sequence ID" value="GJD99453.1"/>
    <property type="molecule type" value="Genomic_DNA"/>
</dbReference>
<keyword evidence="4" id="KW-1185">Reference proteome</keyword>
<dbReference type="Proteomes" id="UP001055153">
    <property type="component" value="Unassembled WGS sequence"/>
</dbReference>